<dbReference type="AlphaFoldDB" id="A0A0R2BQU8"/>
<feature type="binding site" evidence="4">
    <location>
        <position position="217"/>
    </location>
    <ligand>
        <name>allantoate</name>
        <dbReference type="ChEBI" id="CHEBI:17536"/>
    </ligand>
</feature>
<dbReference type="Pfam" id="PF07687">
    <property type="entry name" value="M20_dimer"/>
    <property type="match status" value="1"/>
</dbReference>
<protein>
    <submittedName>
        <fullName evidence="6">Amidase, hydantoinase carbamoylase family</fullName>
    </submittedName>
</protein>
<feature type="binding site" evidence="4">
    <location>
        <position position="290"/>
    </location>
    <ligand>
        <name>allantoate</name>
        <dbReference type="ChEBI" id="CHEBI:17536"/>
    </ligand>
</feature>
<name>A0A0R2BQU8_SECCO</name>
<feature type="binding site" evidence="3">
    <location>
        <position position="192"/>
    </location>
    <ligand>
        <name>Zn(2+)</name>
        <dbReference type="ChEBI" id="CHEBI:29105"/>
        <label>1</label>
    </ligand>
</feature>
<dbReference type="PANTHER" id="PTHR32494:SF5">
    <property type="entry name" value="ALLANTOATE AMIDOHYDROLASE"/>
    <property type="match status" value="1"/>
</dbReference>
<evidence type="ECO:0000259" key="5">
    <source>
        <dbReference type="Pfam" id="PF07687"/>
    </source>
</evidence>
<feature type="binding site" evidence="3">
    <location>
        <position position="94"/>
    </location>
    <ligand>
        <name>Zn(2+)</name>
        <dbReference type="ChEBI" id="CHEBI:29105"/>
        <label>1</label>
    </ligand>
</feature>
<feature type="binding site" evidence="3">
    <location>
        <position position="383"/>
    </location>
    <ligand>
        <name>Zn(2+)</name>
        <dbReference type="ChEBI" id="CHEBI:29105"/>
        <label>2</label>
    </ligand>
</feature>
<dbReference type="PANTHER" id="PTHR32494">
    <property type="entry name" value="ALLANTOATE DEIMINASE-RELATED"/>
    <property type="match status" value="1"/>
</dbReference>
<proteinExistence type="inferred from homology"/>
<dbReference type="RefSeq" id="WP_054759112.1">
    <property type="nucleotide sequence ID" value="NZ_AYYR01000009.1"/>
</dbReference>
<comment type="caution">
    <text evidence="6">The sequence shown here is derived from an EMBL/GenBank/DDBJ whole genome shotgun (WGS) entry which is preliminary data.</text>
</comment>
<gene>
    <name evidence="6" type="ORF">FC82_GL003159</name>
</gene>
<dbReference type="InterPro" id="IPR010158">
    <property type="entry name" value="Amidase_Cbmase"/>
</dbReference>
<dbReference type="Pfam" id="PF01546">
    <property type="entry name" value="Peptidase_M20"/>
    <property type="match status" value="1"/>
</dbReference>
<evidence type="ECO:0000256" key="3">
    <source>
        <dbReference type="PIRSR" id="PIRSR001235-1"/>
    </source>
</evidence>
<feature type="domain" description="Peptidase M20 dimerisation" evidence="5">
    <location>
        <begin position="214"/>
        <end position="313"/>
    </location>
</feature>
<evidence type="ECO:0000256" key="1">
    <source>
        <dbReference type="ARBA" id="ARBA00006153"/>
    </source>
</evidence>
<evidence type="ECO:0000256" key="2">
    <source>
        <dbReference type="ARBA" id="ARBA00022801"/>
    </source>
</evidence>
<feature type="binding site" evidence="3">
    <location>
        <position position="129"/>
    </location>
    <ligand>
        <name>Zn(2+)</name>
        <dbReference type="ChEBI" id="CHEBI:29105"/>
        <label>2</label>
    </ligand>
</feature>
<dbReference type="Proteomes" id="UP000051845">
    <property type="component" value="Unassembled WGS sequence"/>
</dbReference>
<dbReference type="SUPFAM" id="SSF53187">
    <property type="entry name" value="Zn-dependent exopeptidases"/>
    <property type="match status" value="1"/>
</dbReference>
<accession>A0A0R2BQU8</accession>
<dbReference type="SUPFAM" id="SSF55031">
    <property type="entry name" value="Bacterial exopeptidase dimerisation domain"/>
    <property type="match status" value="1"/>
</dbReference>
<keyword evidence="2" id="KW-0378">Hydrolase</keyword>
<keyword evidence="3" id="KW-0479">Metal-binding</keyword>
<dbReference type="InterPro" id="IPR011650">
    <property type="entry name" value="Peptidase_M20_dimer"/>
</dbReference>
<evidence type="ECO:0000256" key="4">
    <source>
        <dbReference type="PIRSR" id="PIRSR001235-2"/>
    </source>
</evidence>
<comment type="similarity">
    <text evidence="1">Belongs to the peptidase M20 family.</text>
</comment>
<reference evidence="6 7" key="1">
    <citation type="journal article" date="2015" name="Genome Announc.">
        <title>Expanding the biotechnology potential of lactobacilli through comparative genomics of 213 strains and associated genera.</title>
        <authorList>
            <person name="Sun Z."/>
            <person name="Harris H.M."/>
            <person name="McCann A."/>
            <person name="Guo C."/>
            <person name="Argimon S."/>
            <person name="Zhang W."/>
            <person name="Yang X."/>
            <person name="Jeffery I.B."/>
            <person name="Cooney J.C."/>
            <person name="Kagawa T.F."/>
            <person name="Liu W."/>
            <person name="Song Y."/>
            <person name="Salvetti E."/>
            <person name="Wrobel A."/>
            <person name="Rasinkangas P."/>
            <person name="Parkhill J."/>
            <person name="Rea M.C."/>
            <person name="O'Sullivan O."/>
            <person name="Ritari J."/>
            <person name="Douillard F.P."/>
            <person name="Paul Ross R."/>
            <person name="Yang R."/>
            <person name="Briner A.E."/>
            <person name="Felis G.E."/>
            <person name="de Vos W.M."/>
            <person name="Barrangou R."/>
            <person name="Klaenhammer T.R."/>
            <person name="Caufield P.W."/>
            <person name="Cui Y."/>
            <person name="Zhang H."/>
            <person name="O'Toole P.W."/>
        </authorList>
    </citation>
    <scope>NUCLEOTIDE SEQUENCE [LARGE SCALE GENOMIC DNA]</scope>
    <source>
        <strain evidence="6 7">DSM 20515</strain>
    </source>
</reference>
<evidence type="ECO:0000313" key="7">
    <source>
        <dbReference type="Proteomes" id="UP000051845"/>
    </source>
</evidence>
<dbReference type="PATRIC" id="fig|1423733.4.peg.3281"/>
<dbReference type="CDD" id="cd03884">
    <property type="entry name" value="M20_bAS"/>
    <property type="match status" value="1"/>
</dbReference>
<dbReference type="GO" id="GO:0016813">
    <property type="term" value="F:hydrolase activity, acting on carbon-nitrogen (but not peptide) bonds, in linear amidines"/>
    <property type="evidence" value="ECO:0007669"/>
    <property type="project" value="InterPro"/>
</dbReference>
<feature type="binding site" evidence="3">
    <location>
        <position position="94"/>
    </location>
    <ligand>
        <name>Zn(2+)</name>
        <dbReference type="ChEBI" id="CHEBI:29105"/>
        <label>2</label>
    </ligand>
</feature>
<dbReference type="PIRSF" id="PIRSF001235">
    <property type="entry name" value="Amidase_carbamoylase"/>
    <property type="match status" value="1"/>
</dbReference>
<dbReference type="EMBL" id="AYYR01000009">
    <property type="protein sequence ID" value="KRM77779.1"/>
    <property type="molecule type" value="Genomic_DNA"/>
</dbReference>
<dbReference type="Gene3D" id="3.40.630.10">
    <property type="entry name" value="Zn peptidases"/>
    <property type="match status" value="1"/>
</dbReference>
<dbReference type="InterPro" id="IPR002933">
    <property type="entry name" value="Peptidase_M20"/>
</dbReference>
<dbReference type="STRING" id="33960.TY91_04525"/>
<comment type="cofactor">
    <cofactor evidence="3">
        <name>Zn(2+)</name>
        <dbReference type="ChEBI" id="CHEBI:29105"/>
    </cofactor>
    <text evidence="3">Binds 2 Zn(2+) ions per subunit.</text>
</comment>
<dbReference type="NCBIfam" id="TIGR01879">
    <property type="entry name" value="hydantase"/>
    <property type="match status" value="1"/>
</dbReference>
<keyword evidence="3" id="KW-0862">Zinc</keyword>
<dbReference type="GO" id="GO:0046872">
    <property type="term" value="F:metal ion binding"/>
    <property type="evidence" value="ECO:0007669"/>
    <property type="project" value="UniProtKB-KW"/>
</dbReference>
<sequence>MPAKQAVTRTEVADLFRRIIRLSDDTIGQNRLVYTPNWVAAQQALIKFAVDQKLTVSVDDYGTVYVDLPGQTTASPAIATGSHMDTVVHGGKYDGLYGVLGGLSALLQLRDKYGQPRQTLRVISFSEEEGSRFPVTFSGSKHYAGIIDVTGITDNAGISIDSARATAVSQLQREPGVSRSLPDLPQSFTELHIEQGPRLSNQGKTIGLVKAIVGQRRFSVTIIGAANHAGTTPMNVRKDALQTAVQLISRLNQLATAPDPLLTFTVGHLEVSPNTSNVIPGQVIFSVDCRHAEDRILDTFEIQLRNAVNQATAPGITTAISRWVSDKPVPLAAPLLAANRVLATRLGYDPVVMVSGAGHDSEIMSRVTPTTMIFVPSVAGISHAPKELTAPADLTAGIALLTASLHQQAYS</sequence>
<organism evidence="6 7">
    <name type="scientific">Secundilactobacillus collinoides DSM 20515 = JCM 1123</name>
    <dbReference type="NCBI Taxonomy" id="1423733"/>
    <lineage>
        <taxon>Bacteria</taxon>
        <taxon>Bacillati</taxon>
        <taxon>Bacillota</taxon>
        <taxon>Bacilli</taxon>
        <taxon>Lactobacillales</taxon>
        <taxon>Lactobacillaceae</taxon>
        <taxon>Secundilactobacillus</taxon>
    </lineage>
</organism>
<feature type="binding site" evidence="4">
    <location>
        <position position="277"/>
    </location>
    <ligand>
        <name>allantoate</name>
        <dbReference type="ChEBI" id="CHEBI:17536"/>
    </ligand>
</feature>
<feature type="binding site" evidence="3">
    <location>
        <position position="83"/>
    </location>
    <ligand>
        <name>Zn(2+)</name>
        <dbReference type="ChEBI" id="CHEBI:29105"/>
        <label>1</label>
    </ligand>
</feature>
<dbReference type="InterPro" id="IPR036264">
    <property type="entry name" value="Bact_exopeptidase_dim_dom"/>
</dbReference>
<evidence type="ECO:0000313" key="6">
    <source>
        <dbReference type="EMBL" id="KRM77779.1"/>
    </source>
</evidence>
<dbReference type="Gene3D" id="3.30.70.360">
    <property type="match status" value="1"/>
</dbReference>